<dbReference type="AlphaFoldDB" id="A0AAN9P0H3"/>
<evidence type="ECO:0000313" key="1">
    <source>
        <dbReference type="EMBL" id="KAK7382152.1"/>
    </source>
</evidence>
<comment type="caution">
    <text evidence="1">The sequence shown here is derived from an EMBL/GenBank/DDBJ whole genome shotgun (WGS) entry which is preliminary data.</text>
</comment>
<sequence>MMGHRERERDPLYLPNHSLHACQCCPLLRILPLWDPPIPKSNGPPSPRGPHHPQANRPMALLVWLGWVPLPLPPSPPFESGPQWEKNSGGPYMVFIYCEWWEELFHWMRMGFSHLFEIGGPFLASSMRLVGEW</sequence>
<reference evidence="1 2" key="1">
    <citation type="submission" date="2024-01" db="EMBL/GenBank/DDBJ databases">
        <title>The genomes of 5 underutilized Papilionoideae crops provide insights into root nodulation and disease resistanc.</title>
        <authorList>
            <person name="Jiang F."/>
        </authorList>
    </citation>
    <scope>NUCLEOTIDE SEQUENCE [LARGE SCALE GENOMIC DNA]</scope>
    <source>
        <strain evidence="1">JINMINGXINNONG_FW02</strain>
        <tissue evidence="1">Leaves</tissue>
    </source>
</reference>
<gene>
    <name evidence="1" type="ORF">VNO80_00883</name>
</gene>
<evidence type="ECO:0000313" key="2">
    <source>
        <dbReference type="Proteomes" id="UP001374584"/>
    </source>
</evidence>
<accession>A0AAN9P0H3</accession>
<keyword evidence="2" id="KW-1185">Reference proteome</keyword>
<name>A0AAN9P0H3_PHACN</name>
<dbReference type="EMBL" id="JAYMYR010000001">
    <property type="protein sequence ID" value="KAK7382152.1"/>
    <property type="molecule type" value="Genomic_DNA"/>
</dbReference>
<proteinExistence type="predicted"/>
<organism evidence="1 2">
    <name type="scientific">Phaseolus coccineus</name>
    <name type="common">Scarlet runner bean</name>
    <name type="synonym">Phaseolus multiflorus</name>
    <dbReference type="NCBI Taxonomy" id="3886"/>
    <lineage>
        <taxon>Eukaryota</taxon>
        <taxon>Viridiplantae</taxon>
        <taxon>Streptophyta</taxon>
        <taxon>Embryophyta</taxon>
        <taxon>Tracheophyta</taxon>
        <taxon>Spermatophyta</taxon>
        <taxon>Magnoliopsida</taxon>
        <taxon>eudicotyledons</taxon>
        <taxon>Gunneridae</taxon>
        <taxon>Pentapetalae</taxon>
        <taxon>rosids</taxon>
        <taxon>fabids</taxon>
        <taxon>Fabales</taxon>
        <taxon>Fabaceae</taxon>
        <taxon>Papilionoideae</taxon>
        <taxon>50 kb inversion clade</taxon>
        <taxon>NPAAA clade</taxon>
        <taxon>indigoferoid/millettioid clade</taxon>
        <taxon>Phaseoleae</taxon>
        <taxon>Phaseolus</taxon>
    </lineage>
</organism>
<dbReference type="Proteomes" id="UP001374584">
    <property type="component" value="Unassembled WGS sequence"/>
</dbReference>
<protein>
    <submittedName>
        <fullName evidence="1">Uncharacterized protein</fullName>
    </submittedName>
</protein>